<accession>A0ACC7NSQ3</accession>
<evidence type="ECO:0000313" key="1">
    <source>
        <dbReference type="EMBL" id="MFM9327638.1"/>
    </source>
</evidence>
<keyword evidence="2" id="KW-1185">Reference proteome</keyword>
<protein>
    <submittedName>
        <fullName evidence="1">Signal peptidase I SipW</fullName>
        <ecNumber evidence="1">3.4.21.89</ecNumber>
    </submittedName>
</protein>
<comment type="caution">
    <text evidence="1">The sequence shown here is derived from an EMBL/GenBank/DDBJ whole genome shotgun (WGS) entry which is preliminary data.</text>
</comment>
<proteinExistence type="predicted"/>
<dbReference type="EMBL" id="JBJURJ010000003">
    <property type="protein sequence ID" value="MFM9327638.1"/>
    <property type="molecule type" value="Genomic_DNA"/>
</dbReference>
<name>A0ACC7NSQ3_9BACL</name>
<reference evidence="1" key="1">
    <citation type="submission" date="2024-12" db="EMBL/GenBank/DDBJ databases">
        <authorList>
            <person name="Wu N."/>
        </authorList>
    </citation>
    <scope>NUCLEOTIDE SEQUENCE</scope>
    <source>
        <strain evidence="1">P15</strain>
    </source>
</reference>
<organism evidence="1 2">
    <name type="scientific">Paenibacillus mesotrionivorans</name>
    <dbReference type="NCBI Taxonomy" id="3160968"/>
    <lineage>
        <taxon>Bacteria</taxon>
        <taxon>Bacillati</taxon>
        <taxon>Bacillota</taxon>
        <taxon>Bacilli</taxon>
        <taxon>Bacillales</taxon>
        <taxon>Paenibacillaceae</taxon>
        <taxon>Paenibacillus</taxon>
    </lineage>
</organism>
<dbReference type="Proteomes" id="UP001631969">
    <property type="component" value="Unassembled WGS sequence"/>
</dbReference>
<keyword evidence="1" id="KW-0378">Hydrolase</keyword>
<gene>
    <name evidence="1" type="primary">sipW</name>
    <name evidence="1" type="ORF">ACI1P1_04905</name>
</gene>
<sequence>MKWLSRGITCLLALLLFFMITVTLLSRSAGGEPMILGHQLKTVLSGSMEPKIQTGSIIAVKPGGDMTQLREGQIITFRQVKNAATILVTHRIVKAVPLVTGQTQYVTKGDNNDGPDPEPVLSDNVTAVYSGFTVPYAGYFLDFARSKSGTALMMILPGLLLLGYSILNIWKGLKSLELPSHKEVPPVG</sequence>
<evidence type="ECO:0000313" key="2">
    <source>
        <dbReference type="Proteomes" id="UP001631969"/>
    </source>
</evidence>
<dbReference type="EC" id="3.4.21.89" evidence="1"/>